<dbReference type="Gene3D" id="2.20.25.420">
    <property type="entry name" value="ZPR1, zinc finger domain"/>
    <property type="match status" value="2"/>
</dbReference>
<dbReference type="InterPro" id="IPR056180">
    <property type="entry name" value="ZPR1_jr_dom"/>
</dbReference>
<dbReference type="RefSeq" id="XP_056486524.1">
    <property type="nucleotide sequence ID" value="XM_056635904.1"/>
</dbReference>
<reference evidence="8" key="1">
    <citation type="submission" date="2022-12" db="EMBL/GenBank/DDBJ databases">
        <authorList>
            <person name="Petersen C."/>
        </authorList>
    </citation>
    <scope>NUCLEOTIDE SEQUENCE</scope>
    <source>
        <strain evidence="8">IBT 29677</strain>
    </source>
</reference>
<dbReference type="GO" id="GO:0008270">
    <property type="term" value="F:zinc ion binding"/>
    <property type="evidence" value="ECO:0007669"/>
    <property type="project" value="UniProtKB-KW"/>
</dbReference>
<dbReference type="GO" id="GO:0005634">
    <property type="term" value="C:nucleus"/>
    <property type="evidence" value="ECO:0007669"/>
    <property type="project" value="TreeGrafter"/>
</dbReference>
<feature type="domain" description="Zinc finger ZPR1-type" evidence="7">
    <location>
        <begin position="46"/>
        <end position="202"/>
    </location>
</feature>
<evidence type="ECO:0000313" key="9">
    <source>
        <dbReference type="Proteomes" id="UP001147747"/>
    </source>
</evidence>
<proteinExistence type="inferred from homology"/>
<dbReference type="InterPro" id="IPR042452">
    <property type="entry name" value="ZPR1_Znf1/2"/>
</dbReference>
<keyword evidence="5" id="KW-0862">Zinc</keyword>
<keyword evidence="2" id="KW-0479">Metal-binding</keyword>
<evidence type="ECO:0000256" key="6">
    <source>
        <dbReference type="SAM" id="MobiDB-lite"/>
    </source>
</evidence>
<organism evidence="8 9">
    <name type="scientific">Penicillium cosmopolitanum</name>
    <dbReference type="NCBI Taxonomy" id="1131564"/>
    <lineage>
        <taxon>Eukaryota</taxon>
        <taxon>Fungi</taxon>
        <taxon>Dikarya</taxon>
        <taxon>Ascomycota</taxon>
        <taxon>Pezizomycotina</taxon>
        <taxon>Eurotiomycetes</taxon>
        <taxon>Eurotiomycetidae</taxon>
        <taxon>Eurotiales</taxon>
        <taxon>Aspergillaceae</taxon>
        <taxon>Penicillium</taxon>
    </lineage>
</organism>
<dbReference type="OrthoDB" id="308464at2759"/>
<dbReference type="InterPro" id="IPR040141">
    <property type="entry name" value="ZPR1"/>
</dbReference>
<keyword evidence="3" id="KW-0677">Repeat</keyword>
<dbReference type="AlphaFoldDB" id="A0A9W9VSV5"/>
<comment type="similarity">
    <text evidence="1">Belongs to the ZPR1 family.</text>
</comment>
<feature type="region of interest" description="Disordered" evidence="6">
    <location>
        <begin position="435"/>
        <end position="469"/>
    </location>
</feature>
<keyword evidence="4" id="KW-0863">Zinc-finger</keyword>
<dbReference type="Pfam" id="PF03367">
    <property type="entry name" value="Zn_ribbon_ZPR1"/>
    <property type="match status" value="2"/>
</dbReference>
<dbReference type="GeneID" id="81374884"/>
<sequence length="469" mass="52089">MSAEEQQAAKSEFDNVVSQSQFKNIGDIVEKGEGDDEDLGPMSVESLCMNCHENGVTRLLLIRVPYFRDIILESFSCEHCHFANNSIKAAGQIQTQGAKYTLEVESIDDMQRQLVKSDQGILTIDTLGIEAPREGNLTNVEGAIQRVHEGLSNDQPARKEQAPELYEALQPLVDRLKSFLDGTGFPFTISLDDPTGNSWIAPNTLDRGNKYRTKLYYRTHEQNEELGISADAEAAQMEEGADSEIVDGKEYCLPAECPGCTKPCELLIKKVNIPYFKEVYLWSNVCEHCGLRSSDVKTGGEVPELGKHITLVVKEQVDLSRDILKSDTCAVHSDELEISIQAGTLGGRFTTLEGLLTEVRDSLKGHLFDIGGGGGDSLETNEKAKWDRFFERLECAINGDFEKFGGQFTITLSDPLANSYVQDLCAPAADPQLTIEEYKRTDEEEDDLGLKDMKTEGYEEDAQKEEQKS</sequence>
<evidence type="ECO:0000256" key="4">
    <source>
        <dbReference type="ARBA" id="ARBA00022771"/>
    </source>
</evidence>
<reference evidence="8" key="2">
    <citation type="journal article" date="2023" name="IMA Fungus">
        <title>Comparative genomic study of the Penicillium genus elucidates a diverse pangenome and 15 lateral gene transfer events.</title>
        <authorList>
            <person name="Petersen C."/>
            <person name="Sorensen T."/>
            <person name="Nielsen M.R."/>
            <person name="Sondergaard T.E."/>
            <person name="Sorensen J.L."/>
            <person name="Fitzpatrick D.A."/>
            <person name="Frisvad J.C."/>
            <person name="Nielsen K.L."/>
        </authorList>
    </citation>
    <scope>NUCLEOTIDE SEQUENCE</scope>
    <source>
        <strain evidence="8">IBT 29677</strain>
    </source>
</reference>
<dbReference type="PANTHER" id="PTHR10876:SF0">
    <property type="entry name" value="ZINC FINGER PROTEIN ZPR1"/>
    <property type="match status" value="1"/>
</dbReference>
<comment type="caution">
    <text evidence="8">The sequence shown here is derived from an EMBL/GenBank/DDBJ whole genome shotgun (WGS) entry which is preliminary data.</text>
</comment>
<evidence type="ECO:0000259" key="7">
    <source>
        <dbReference type="SMART" id="SM00709"/>
    </source>
</evidence>
<keyword evidence="9" id="KW-1185">Reference proteome</keyword>
<gene>
    <name evidence="8" type="ORF">N7509_011267</name>
</gene>
<evidence type="ECO:0000256" key="1">
    <source>
        <dbReference type="ARBA" id="ARBA00008354"/>
    </source>
</evidence>
<dbReference type="InterPro" id="IPR042451">
    <property type="entry name" value="ZPR1_A/B_dom"/>
</dbReference>
<dbReference type="FunFam" id="2.60.120.1040:FF:000001">
    <property type="entry name" value="Zinc finger protein ZPR1"/>
    <property type="match status" value="1"/>
</dbReference>
<dbReference type="PANTHER" id="PTHR10876">
    <property type="entry name" value="ZINC FINGER PROTEIN ZPR1"/>
    <property type="match status" value="1"/>
</dbReference>
<accession>A0A9W9VSV5</accession>
<dbReference type="FunFam" id="2.20.25.420:FF:000001">
    <property type="entry name" value="Zinc finger protein ZPR1"/>
    <property type="match status" value="1"/>
</dbReference>
<name>A0A9W9VSV5_9EURO</name>
<evidence type="ECO:0000256" key="2">
    <source>
        <dbReference type="ARBA" id="ARBA00022723"/>
    </source>
</evidence>
<dbReference type="Gene3D" id="2.60.120.1040">
    <property type="entry name" value="ZPR1, A/B domain"/>
    <property type="match status" value="2"/>
</dbReference>
<protein>
    <recommendedName>
        <fullName evidence="7">Zinc finger ZPR1-type domain-containing protein</fullName>
    </recommendedName>
</protein>
<evidence type="ECO:0000256" key="3">
    <source>
        <dbReference type="ARBA" id="ARBA00022737"/>
    </source>
</evidence>
<feature type="domain" description="Zinc finger ZPR1-type" evidence="7">
    <location>
        <begin position="255"/>
        <end position="423"/>
    </location>
</feature>
<dbReference type="InterPro" id="IPR004457">
    <property type="entry name" value="Znf_ZPR1"/>
</dbReference>
<dbReference type="Pfam" id="PF22794">
    <property type="entry name" value="jr-ZPR1"/>
    <property type="match status" value="2"/>
</dbReference>
<evidence type="ECO:0000256" key="5">
    <source>
        <dbReference type="ARBA" id="ARBA00022833"/>
    </source>
</evidence>
<dbReference type="Proteomes" id="UP001147747">
    <property type="component" value="Unassembled WGS sequence"/>
</dbReference>
<feature type="compositionally biased region" description="Basic and acidic residues" evidence="6">
    <location>
        <begin position="436"/>
        <end position="457"/>
    </location>
</feature>
<dbReference type="EMBL" id="JAPZBU010000009">
    <property type="protein sequence ID" value="KAJ5388726.1"/>
    <property type="molecule type" value="Genomic_DNA"/>
</dbReference>
<dbReference type="SMART" id="SM00709">
    <property type="entry name" value="Zpr1"/>
    <property type="match status" value="2"/>
</dbReference>
<evidence type="ECO:0000313" key="8">
    <source>
        <dbReference type="EMBL" id="KAJ5388726.1"/>
    </source>
</evidence>
<dbReference type="NCBIfam" id="TIGR00310">
    <property type="entry name" value="ZPR1_znf"/>
    <property type="match status" value="1"/>
</dbReference>